<name>A0ABY7HTR6_9GAMM</name>
<keyword evidence="2" id="KW-1185">Reference proteome</keyword>
<evidence type="ECO:0000313" key="2">
    <source>
        <dbReference type="Proteomes" id="UP001164712"/>
    </source>
</evidence>
<dbReference type="EMBL" id="CP114058">
    <property type="protein sequence ID" value="WAT02824.1"/>
    <property type="molecule type" value="Genomic_DNA"/>
</dbReference>
<protein>
    <submittedName>
        <fullName evidence="1">Biofilm development regulator YmgB/AriR family protein</fullName>
    </submittedName>
</protein>
<reference evidence="1" key="1">
    <citation type="submission" date="2022-12" db="EMBL/GenBank/DDBJ databases">
        <title>Complete genome sequence of an Australian strain of Rouxiella badensis DAR84756 and resolution of the R. badensis DSM100043 and R. chamberiensis DSM28324 genomes.</title>
        <authorList>
            <person name="Paul S."/>
            <person name="Anderson P.J."/>
            <person name="Maynard G."/>
            <person name="Dyall-Smith M."/>
            <person name="Kudinha T."/>
        </authorList>
    </citation>
    <scope>NUCLEOTIDE SEQUENCE</scope>
    <source>
        <strain evidence="1">DSM 28324</strain>
    </source>
</reference>
<dbReference type="InterPro" id="IPR024753">
    <property type="entry name" value="AriR"/>
</dbReference>
<dbReference type="Proteomes" id="UP001164712">
    <property type="component" value="Chromosome"/>
</dbReference>
<gene>
    <name evidence="1" type="ORF">O1V66_10115</name>
</gene>
<dbReference type="Pfam" id="PF10798">
    <property type="entry name" value="YmgB"/>
    <property type="match status" value="1"/>
</dbReference>
<accession>A0ABY7HTR6</accession>
<evidence type="ECO:0000313" key="1">
    <source>
        <dbReference type="EMBL" id="WAT02824.1"/>
    </source>
</evidence>
<organism evidence="1 2">
    <name type="scientific">Rouxiella chamberiensis</name>
    <dbReference type="NCBI Taxonomy" id="1513468"/>
    <lineage>
        <taxon>Bacteria</taxon>
        <taxon>Pseudomonadati</taxon>
        <taxon>Pseudomonadota</taxon>
        <taxon>Gammaproteobacteria</taxon>
        <taxon>Enterobacterales</taxon>
        <taxon>Yersiniaceae</taxon>
        <taxon>Rouxiella</taxon>
    </lineage>
</organism>
<dbReference type="Gene3D" id="1.20.5.5260">
    <property type="match status" value="1"/>
</dbReference>
<proteinExistence type="predicted"/>
<dbReference type="RefSeq" id="WP_045046538.1">
    <property type="nucleotide sequence ID" value="NZ_CP114058.1"/>
</dbReference>
<sequence length="81" mass="9336">MSQMNFVEFEKTRFTAHSFQSELDVIQDIKIELATKGRLVTNKAIMIKLISMLETESDVVKLDIYRNALEAVVFRTPDDLV</sequence>